<dbReference type="Proteomes" id="UP001651050">
    <property type="component" value="Unassembled WGS sequence"/>
</dbReference>
<feature type="transmembrane region" description="Helical" evidence="2">
    <location>
        <begin position="30"/>
        <end position="47"/>
    </location>
</feature>
<accession>A0ABT0J002</accession>
<evidence type="ECO:0000256" key="2">
    <source>
        <dbReference type="SAM" id="Phobius"/>
    </source>
</evidence>
<keyword evidence="5" id="KW-1185">Reference proteome</keyword>
<evidence type="ECO:0000313" key="5">
    <source>
        <dbReference type="Proteomes" id="UP001651050"/>
    </source>
</evidence>
<proteinExistence type="predicted"/>
<protein>
    <submittedName>
        <fullName evidence="4">Tripartite tricarboxylate transporter TctB family protein</fullName>
    </submittedName>
</protein>
<feature type="transmembrane region" description="Helical" evidence="2">
    <location>
        <begin position="134"/>
        <end position="156"/>
    </location>
</feature>
<keyword evidence="2" id="KW-0472">Membrane</keyword>
<dbReference type="Pfam" id="PF07331">
    <property type="entry name" value="TctB"/>
    <property type="match status" value="1"/>
</dbReference>
<comment type="caution">
    <text evidence="4">The sequence shown here is derived from an EMBL/GenBank/DDBJ whole genome shotgun (WGS) entry which is preliminary data.</text>
</comment>
<evidence type="ECO:0000256" key="1">
    <source>
        <dbReference type="SAM" id="MobiDB-lite"/>
    </source>
</evidence>
<organism evidence="4 5">
    <name type="scientific">Isoptericola peretonis</name>
    <dbReference type="NCBI Taxonomy" id="2918523"/>
    <lineage>
        <taxon>Bacteria</taxon>
        <taxon>Bacillati</taxon>
        <taxon>Actinomycetota</taxon>
        <taxon>Actinomycetes</taxon>
        <taxon>Micrococcales</taxon>
        <taxon>Promicromonosporaceae</taxon>
        <taxon>Isoptericola</taxon>
    </lineage>
</organism>
<evidence type="ECO:0000259" key="3">
    <source>
        <dbReference type="Pfam" id="PF07331"/>
    </source>
</evidence>
<gene>
    <name evidence="4" type="ORF">M1843_03510</name>
</gene>
<feature type="transmembrane region" description="Helical" evidence="2">
    <location>
        <begin position="95"/>
        <end position="128"/>
    </location>
</feature>
<dbReference type="RefSeq" id="WP_416342665.1">
    <property type="nucleotide sequence ID" value="NZ_JALQCY010000001.1"/>
</dbReference>
<name>A0ABT0J002_9MICO</name>
<reference evidence="4 5" key="1">
    <citation type="submission" date="2022-02" db="EMBL/GenBank/DDBJ databases">
        <title>The car tank lid bacteriome: a reservoir of bacteria with potential in bioremediation of fuel.</title>
        <authorList>
            <person name="Vidal-Verdu A."/>
            <person name="Gomez-Martinez D."/>
            <person name="Latorre-Perez A."/>
            <person name="Pereto J."/>
            <person name="Porcar M."/>
        </authorList>
    </citation>
    <scope>NUCLEOTIDE SEQUENCE [LARGE SCALE GENOMIC DNA]</scope>
    <source>
        <strain evidence="4 5">4D.3</strain>
    </source>
</reference>
<evidence type="ECO:0000313" key="4">
    <source>
        <dbReference type="EMBL" id="MCK9792814.1"/>
    </source>
</evidence>
<dbReference type="InterPro" id="IPR009936">
    <property type="entry name" value="DUF1468"/>
</dbReference>
<feature type="domain" description="DUF1468" evidence="3">
    <location>
        <begin position="3"/>
        <end position="160"/>
    </location>
</feature>
<keyword evidence="2" id="KW-1133">Transmembrane helix</keyword>
<keyword evidence="2" id="KW-0812">Transmembrane</keyword>
<sequence>MRVLLLALGAAVLVAGISYGVRTPDGHVGPGMMPAAAGAVMLLAGAWESLKAFRSGREATDGDDSTVSSGAEGAEDEDSQLDVFGRTTAQRNRAVAVVFGVIALGVALTYAIGLLLGLSLMVAVLLTFVEKKPLWVGVVWGAGAFAFGYLVFGLALNVPLATGALGLI</sequence>
<feature type="region of interest" description="Disordered" evidence="1">
    <location>
        <begin position="55"/>
        <end position="77"/>
    </location>
</feature>
<dbReference type="EMBL" id="JALQCY010000001">
    <property type="protein sequence ID" value="MCK9792814.1"/>
    <property type="molecule type" value="Genomic_DNA"/>
</dbReference>